<evidence type="ECO:0000313" key="2">
    <source>
        <dbReference type="Proteomes" id="UP000289440"/>
    </source>
</evidence>
<reference evidence="1 2" key="1">
    <citation type="submission" date="2019-01" db="EMBL/GenBank/DDBJ databases">
        <authorList>
            <consortium name="Pathogen Informatics"/>
        </authorList>
    </citation>
    <scope>NUCLEOTIDE SEQUENCE [LARGE SCALE GENOMIC DNA]</scope>
    <source>
        <strain evidence="1 2">NCTC10166</strain>
    </source>
</reference>
<name>A0A449A510_9BACT</name>
<keyword evidence="2" id="KW-1185">Reference proteome</keyword>
<dbReference type="RefSeq" id="WP_129719716.1">
    <property type="nucleotide sequence ID" value="NZ_LR214951.1"/>
</dbReference>
<sequence>MYQYKAILKSSKKVIAEGHTLEDVEKEIIRFIREQKKGLHTEGNIPIEIYHIERDKKKGNHFSKDKLIKIY</sequence>
<proteinExistence type="predicted"/>
<dbReference type="KEGG" id="mnu:NCTC10166_00284"/>
<dbReference type="NCBIfam" id="NF046010">
    <property type="entry name" value="MAG6790_fam"/>
    <property type="match status" value="1"/>
</dbReference>
<dbReference type="Proteomes" id="UP000289440">
    <property type="component" value="Chromosome"/>
</dbReference>
<evidence type="ECO:0000313" key="1">
    <source>
        <dbReference type="EMBL" id="VEU59316.1"/>
    </source>
</evidence>
<dbReference type="AlphaFoldDB" id="A0A449A510"/>
<gene>
    <name evidence="1" type="ORF">NCTC10166_00284</name>
</gene>
<protein>
    <submittedName>
        <fullName evidence="1">Uncharacterized protein</fullName>
    </submittedName>
</protein>
<dbReference type="OrthoDB" id="399007at2"/>
<organism evidence="1 2">
    <name type="scientific">Mesomycoplasma neurolyticum</name>
    <dbReference type="NCBI Taxonomy" id="2120"/>
    <lineage>
        <taxon>Bacteria</taxon>
        <taxon>Bacillati</taxon>
        <taxon>Mycoplasmatota</taxon>
        <taxon>Mycoplasmoidales</taxon>
        <taxon>Metamycoplasmataceae</taxon>
        <taxon>Mesomycoplasma</taxon>
    </lineage>
</organism>
<dbReference type="EMBL" id="LR214951">
    <property type="protein sequence ID" value="VEU59316.1"/>
    <property type="molecule type" value="Genomic_DNA"/>
</dbReference>
<accession>A0A449A510</accession>